<name>B9S1T6_RICCO</name>
<protein>
    <submittedName>
        <fullName evidence="7">DNA binding protein, putative</fullName>
    </submittedName>
</protein>
<dbReference type="InterPro" id="IPR001965">
    <property type="entry name" value="Znf_PHD"/>
</dbReference>
<dbReference type="KEGG" id="rcu:8283007"/>
<keyword evidence="5" id="KW-0804">Transcription</keyword>
<keyword evidence="4" id="KW-0805">Transcription regulation</keyword>
<keyword evidence="2" id="KW-0863">Zinc-finger</keyword>
<feature type="domain" description="Zinc finger PHD-type" evidence="6">
    <location>
        <begin position="617"/>
        <end position="663"/>
    </location>
</feature>
<dbReference type="FunCoup" id="B9S1T6">
    <property type="interactions" value="296"/>
</dbReference>
<evidence type="ECO:0000256" key="3">
    <source>
        <dbReference type="ARBA" id="ARBA00022833"/>
    </source>
</evidence>
<evidence type="ECO:0000259" key="6">
    <source>
        <dbReference type="SMART" id="SM00249"/>
    </source>
</evidence>
<dbReference type="InParanoid" id="B9S1T6"/>
<dbReference type="PANTHER" id="PTHR46201:SF6">
    <property type="entry name" value="PHD FINGER PLANT-LIKE PROTEIN"/>
    <property type="match status" value="1"/>
</dbReference>
<dbReference type="Pfam" id="PF00628">
    <property type="entry name" value="PHD"/>
    <property type="match status" value="1"/>
</dbReference>
<dbReference type="GO" id="GO:0008270">
    <property type="term" value="F:zinc ion binding"/>
    <property type="evidence" value="ECO:0007669"/>
    <property type="project" value="UniProtKB-KW"/>
</dbReference>
<dbReference type="SUPFAM" id="SSF57903">
    <property type="entry name" value="FYVE/PHD zinc finger"/>
    <property type="match status" value="1"/>
</dbReference>
<dbReference type="SMART" id="SM00249">
    <property type="entry name" value="PHD"/>
    <property type="match status" value="1"/>
</dbReference>
<dbReference type="InterPro" id="IPR059080">
    <property type="entry name" value="WHD_PTC1"/>
</dbReference>
<dbReference type="PROSITE" id="PS01359">
    <property type="entry name" value="ZF_PHD_1"/>
    <property type="match status" value="1"/>
</dbReference>
<reference evidence="8" key="1">
    <citation type="journal article" date="2010" name="Nat. Biotechnol.">
        <title>Draft genome sequence of the oilseed species Ricinus communis.</title>
        <authorList>
            <person name="Chan A.P."/>
            <person name="Crabtree J."/>
            <person name="Zhao Q."/>
            <person name="Lorenzi H."/>
            <person name="Orvis J."/>
            <person name="Puiu D."/>
            <person name="Melake-Berhan A."/>
            <person name="Jones K.M."/>
            <person name="Redman J."/>
            <person name="Chen G."/>
            <person name="Cahoon E.B."/>
            <person name="Gedil M."/>
            <person name="Stanke M."/>
            <person name="Haas B.J."/>
            <person name="Wortman J.R."/>
            <person name="Fraser-Liggett C.M."/>
            <person name="Ravel J."/>
            <person name="Rabinowicz P.D."/>
        </authorList>
    </citation>
    <scope>NUCLEOTIDE SEQUENCE [LARGE SCALE GENOMIC DNA]</scope>
    <source>
        <strain evidence="8">cv. Hale</strain>
    </source>
</reference>
<dbReference type="PANTHER" id="PTHR46201">
    <property type="entry name" value="PHD FINGER PROTEIN MALE MEIOCYTE DEATH 1-RELATED"/>
    <property type="match status" value="1"/>
</dbReference>
<dbReference type="OMA" id="IHLWCHV"/>
<dbReference type="STRING" id="3988.B9S1T6"/>
<dbReference type="InterPro" id="IPR057765">
    <property type="entry name" value="MS1-like_ubiquitin"/>
</dbReference>
<dbReference type="InterPro" id="IPR013083">
    <property type="entry name" value="Znf_RING/FYVE/PHD"/>
</dbReference>
<proteinExistence type="predicted"/>
<dbReference type="InterPro" id="IPR019787">
    <property type="entry name" value="Znf_PHD-finger"/>
</dbReference>
<dbReference type="AlphaFoldDB" id="B9S1T6"/>
<evidence type="ECO:0000313" key="7">
    <source>
        <dbReference type="EMBL" id="EEF42555.1"/>
    </source>
</evidence>
<dbReference type="Pfam" id="PF25565">
    <property type="entry name" value="Ubiquitin_At1g33420"/>
    <property type="match status" value="1"/>
</dbReference>
<keyword evidence="3" id="KW-0862">Zinc</keyword>
<evidence type="ECO:0000313" key="8">
    <source>
        <dbReference type="Proteomes" id="UP000008311"/>
    </source>
</evidence>
<dbReference type="CDD" id="cd15556">
    <property type="entry name" value="PHD_MMD1_like"/>
    <property type="match status" value="1"/>
</dbReference>
<evidence type="ECO:0000256" key="2">
    <source>
        <dbReference type="ARBA" id="ARBA00022771"/>
    </source>
</evidence>
<dbReference type="InterPro" id="IPR019786">
    <property type="entry name" value="Zinc_finger_PHD-type_CS"/>
</dbReference>
<keyword evidence="8" id="KW-1185">Reference proteome</keyword>
<dbReference type="Proteomes" id="UP000008311">
    <property type="component" value="Unassembled WGS sequence"/>
</dbReference>
<dbReference type="EMBL" id="EQ973844">
    <property type="protein sequence ID" value="EEF42555.1"/>
    <property type="molecule type" value="Genomic_DNA"/>
</dbReference>
<keyword evidence="1" id="KW-0479">Metal-binding</keyword>
<organism evidence="7 8">
    <name type="scientific">Ricinus communis</name>
    <name type="common">Castor bean</name>
    <dbReference type="NCBI Taxonomy" id="3988"/>
    <lineage>
        <taxon>Eukaryota</taxon>
        <taxon>Viridiplantae</taxon>
        <taxon>Streptophyta</taxon>
        <taxon>Embryophyta</taxon>
        <taxon>Tracheophyta</taxon>
        <taxon>Spermatophyta</taxon>
        <taxon>Magnoliopsida</taxon>
        <taxon>eudicotyledons</taxon>
        <taxon>Gunneridae</taxon>
        <taxon>Pentapetalae</taxon>
        <taxon>rosids</taxon>
        <taxon>fabids</taxon>
        <taxon>Malpighiales</taxon>
        <taxon>Euphorbiaceae</taxon>
        <taxon>Acalyphoideae</taxon>
        <taxon>Acalypheae</taxon>
        <taxon>Ricinus</taxon>
    </lineage>
</organism>
<dbReference type="eggNOG" id="KOG1844">
    <property type="taxonomic scope" value="Eukaryota"/>
</dbReference>
<dbReference type="Gene3D" id="3.30.40.10">
    <property type="entry name" value="Zinc/RING finger domain, C3HC4 (zinc finger)"/>
    <property type="match status" value="1"/>
</dbReference>
<evidence type="ECO:0000256" key="5">
    <source>
        <dbReference type="ARBA" id="ARBA00023163"/>
    </source>
</evidence>
<gene>
    <name evidence="7" type="ORF">RCOM_0868160</name>
</gene>
<dbReference type="OrthoDB" id="436852at2759"/>
<dbReference type="InterPro" id="IPR058054">
    <property type="entry name" value="Znf_MS1-like"/>
</dbReference>
<evidence type="ECO:0000256" key="4">
    <source>
        <dbReference type="ARBA" id="ARBA00023015"/>
    </source>
</evidence>
<evidence type="ECO:0000256" key="1">
    <source>
        <dbReference type="ARBA" id="ARBA00022723"/>
    </source>
</evidence>
<dbReference type="InterPro" id="IPR011011">
    <property type="entry name" value="Znf_FYVE_PHD"/>
</dbReference>
<sequence length="705" mass="79723">MVVNDRPLKRPKRNRVTANLYDFFTFPEAAVADEERPFRDNIKHFLSRHARVTYPPPLFPCLLTWQIVFRVGDLVEEPDLSPVVVLLDIVEEDVTRTTTATRSAYCNQCRVIGWSEHPVCTKRYHFMIRATSSSSSSKCTKCNNLLDLSDSRCKWCHSAPSSDDIDEWICSQFEDNSHLLHGVVHSNGFGHLLRVNGREGGSDILTGYHIMDFWDRLCATLRVRKVSVMDVSRKYGIEYRLLCAITKGHSWYGDWGYEFGRGSYALTSDSYNEAVKTISNVPLAPILFQRRRPRTHLQAVIAFYQSLSDLEVLTLKDLCSFMLRLIHQTNESLLPKATLKKIRSSTSNVLCAWTRNDVECVQQAMIRVLVAASGENNWVSRHALKGVMCKRASPELLDYCLKYLGGKLAANSMVVQARCNPNTCDAEYRLAPLSFMHCGDRLDKVYPSKEDIKCDLKFLLDSLLDRETTVNYGPHVTRESVIDAATKLLDCKQFVKDYRPKKMVVNNPVSINIMCHVELSEQPKDDPAIPPELIILPLNATVADLKREASKAFQEVYAMFRRFEAQELPEYGCLEDSVTLKFLVGTSGSVKIKGTCPSKQTLSHFRMERGMERWTVDCPCGAKDDDGEKMLACDTCGVWQHTRCAGIDNSDTIPSMFVCLRCMNARRRECKRKEEVPCQSITTSSTCRGEAVPTGSVVGVTFSVP</sequence>
<accession>B9S1T6</accession>
<dbReference type="Pfam" id="PF25874">
    <property type="entry name" value="WHD_plant_repro"/>
    <property type="match status" value="1"/>
</dbReference>